<dbReference type="GeneID" id="35118835"/>
<dbReference type="AlphaFoldDB" id="A0A2H4U767"/>
<protein>
    <submittedName>
        <fullName evidence="2">Exopolyphosphatase</fullName>
    </submittedName>
</protein>
<dbReference type="PANTHER" id="PTHR30005">
    <property type="entry name" value="EXOPOLYPHOSPHATASE"/>
    <property type="match status" value="1"/>
</dbReference>
<dbReference type="InterPro" id="IPR043129">
    <property type="entry name" value="ATPase_NBD"/>
</dbReference>
<proteinExistence type="predicted"/>
<name>A0A2H4U767_METSM</name>
<evidence type="ECO:0000259" key="1">
    <source>
        <dbReference type="Pfam" id="PF02541"/>
    </source>
</evidence>
<evidence type="ECO:0000313" key="2">
    <source>
        <dbReference type="EMBL" id="ATZ59934.1"/>
    </source>
</evidence>
<dbReference type="InterPro" id="IPR050273">
    <property type="entry name" value="GppA/Ppx_hydrolase"/>
</dbReference>
<dbReference type="RefSeq" id="WP_100815566.1">
    <property type="nucleotide sequence ID" value="NZ_CP017803.1"/>
</dbReference>
<gene>
    <name evidence="2" type="ORF">BK798_05615</name>
</gene>
<dbReference type="Gene3D" id="3.30.420.40">
    <property type="match status" value="1"/>
</dbReference>
<dbReference type="SUPFAM" id="SSF53067">
    <property type="entry name" value="Actin-like ATPase domain"/>
    <property type="match status" value="2"/>
</dbReference>
<evidence type="ECO:0000313" key="3">
    <source>
        <dbReference type="Proteomes" id="UP000232133"/>
    </source>
</evidence>
<dbReference type="InterPro" id="IPR003695">
    <property type="entry name" value="Ppx_GppA_N"/>
</dbReference>
<sequence>MIKMLYGIVDIGSNTIRLKIYEYKNNKIKSVFSKKKTAGLIAYRDDGKLNDEGINILSSILNKFNKIMNLLNVARRYFFATASLRNISNTYEIIDFIKEKIGVDIHILDDETEAQLSFNSVKSTGLSSDDGILIDVGGGSSEIIVFENKTPVDKGSLPVGSLSCYEDYVGIMFPNKKESKNIEKRVIKEIEDLGLVKTHKKYLFGVGGTVRNLKKLLVHLNFINEKKDVFPVYLLDEVLDELKYNNKEDFNKILKVKAERIHTLVPGIIIIKTIAKYFHVEKICVCKNSIREGVLYSLLDAEGL</sequence>
<dbReference type="Pfam" id="PF02541">
    <property type="entry name" value="Ppx-GppA"/>
    <property type="match status" value="1"/>
</dbReference>
<dbReference type="PANTHER" id="PTHR30005:SF0">
    <property type="entry name" value="RETROGRADE REGULATION PROTEIN 2"/>
    <property type="match status" value="1"/>
</dbReference>
<dbReference type="GO" id="GO:0006357">
    <property type="term" value="P:regulation of transcription by RNA polymerase II"/>
    <property type="evidence" value="ECO:0007669"/>
    <property type="project" value="TreeGrafter"/>
</dbReference>
<accession>A0A2H4U767</accession>
<feature type="domain" description="Ppx/GppA phosphatase N-terminal" evidence="1">
    <location>
        <begin position="20"/>
        <end position="301"/>
    </location>
</feature>
<reference evidence="2 3" key="1">
    <citation type="submission" date="2016-10" db="EMBL/GenBank/DDBJ databases">
        <authorList>
            <person name="Varghese N."/>
        </authorList>
    </citation>
    <scope>NUCLEOTIDE SEQUENCE [LARGE SCALE GENOMIC DNA]</scope>
    <source>
        <strain evidence="2 3">KB11</strain>
    </source>
</reference>
<dbReference type="Proteomes" id="UP000232133">
    <property type="component" value="Chromosome"/>
</dbReference>
<dbReference type="EMBL" id="CP017803">
    <property type="protein sequence ID" value="ATZ59934.1"/>
    <property type="molecule type" value="Genomic_DNA"/>
</dbReference>
<dbReference type="Gene3D" id="3.30.420.150">
    <property type="entry name" value="Exopolyphosphatase. Domain 2"/>
    <property type="match status" value="1"/>
</dbReference>
<organism evidence="2 3">
    <name type="scientific">Methanobrevibacter smithii</name>
    <dbReference type="NCBI Taxonomy" id="2173"/>
    <lineage>
        <taxon>Archaea</taxon>
        <taxon>Methanobacteriati</taxon>
        <taxon>Methanobacteriota</taxon>
        <taxon>Methanomada group</taxon>
        <taxon>Methanobacteria</taxon>
        <taxon>Methanobacteriales</taxon>
        <taxon>Methanobacteriaceae</taxon>
        <taxon>Methanobrevibacter</taxon>
    </lineage>
</organism>
<dbReference type="CDD" id="cd24052">
    <property type="entry name" value="ASKHA_NBD_HpPPX-GppA-like"/>
    <property type="match status" value="1"/>
</dbReference>